<name>A0AAD0JVP0_9ACTN</name>
<evidence type="ECO:0000256" key="2">
    <source>
        <dbReference type="ARBA" id="ARBA00023002"/>
    </source>
</evidence>
<dbReference type="GO" id="GO:0009089">
    <property type="term" value="P:lysine biosynthetic process via diaminopimelate"/>
    <property type="evidence" value="ECO:0007669"/>
    <property type="project" value="InterPro"/>
</dbReference>
<dbReference type="Gene3D" id="3.40.50.720">
    <property type="entry name" value="NAD(P)-binding Rossmann-like Domain"/>
    <property type="match status" value="1"/>
</dbReference>
<keyword evidence="2" id="KW-0560">Oxidoreductase</keyword>
<keyword evidence="1" id="KW-0521">NADP</keyword>
<keyword evidence="5" id="KW-0418">Kinase</keyword>
<dbReference type="Pfam" id="PF01113">
    <property type="entry name" value="DapB_N"/>
    <property type="match status" value="1"/>
</dbReference>
<accession>A0AAD0JVP0</accession>
<dbReference type="CDD" id="cd24146">
    <property type="entry name" value="nat-AmDH_N_like"/>
    <property type="match status" value="1"/>
</dbReference>
<evidence type="ECO:0000259" key="3">
    <source>
        <dbReference type="Pfam" id="PF01113"/>
    </source>
</evidence>
<evidence type="ECO:0000313" key="5">
    <source>
        <dbReference type="EMBL" id="AWH96660.1"/>
    </source>
</evidence>
<dbReference type="SUPFAM" id="SSF51735">
    <property type="entry name" value="NAD(P)-binding Rossmann-fold domains"/>
    <property type="match status" value="1"/>
</dbReference>
<protein>
    <submittedName>
        <fullName evidence="5">Diacylglycerol kinase</fullName>
    </submittedName>
</protein>
<keyword evidence="5" id="KW-0808">Transferase</keyword>
<evidence type="ECO:0000256" key="1">
    <source>
        <dbReference type="ARBA" id="ARBA00022857"/>
    </source>
</evidence>
<evidence type="ECO:0000259" key="4">
    <source>
        <dbReference type="Pfam" id="PF19328"/>
    </source>
</evidence>
<feature type="domain" description="Dihydrodipicolinate reductase N-terminal" evidence="3">
    <location>
        <begin position="10"/>
        <end position="74"/>
    </location>
</feature>
<evidence type="ECO:0000313" key="6">
    <source>
        <dbReference type="Proteomes" id="UP000244903"/>
    </source>
</evidence>
<organism evidence="5 6">
    <name type="scientific">Dietzia psychralcaliphila</name>
    <dbReference type="NCBI Taxonomy" id="139021"/>
    <lineage>
        <taxon>Bacteria</taxon>
        <taxon>Bacillati</taxon>
        <taxon>Actinomycetota</taxon>
        <taxon>Actinomycetes</taxon>
        <taxon>Mycobacteriales</taxon>
        <taxon>Dietziaceae</taxon>
        <taxon>Dietzia</taxon>
    </lineage>
</organism>
<dbReference type="AlphaFoldDB" id="A0AAD0JVP0"/>
<sequence length="358" mass="38762">MSIKVVEWSTGYLGRMAVEAIEARPELELVGVFVSDPAKVGVDAGRLAGMDRDLGVVATDDRAALLALSPDVVVYTAETETRFMGAIEDFTEFLRAGIDVVASGPVLLQYPHGTLPEEMIDALAAAGRDGGATLHVNGIDPGFANDVLPLVMTSLSRRIDLIRVGEIADYSVYHQGETMRRLFGFGRTMDTLPPLLRPGMLAAGWGSVVRQLAAALEVTLDEPLIERHERLPADRDLSLLACEVPAGTQAALRFEVVGQVDGEDRIVLEHVTRTAVDQAPDWPRPDHGDGCYRIEIQGEPTMRVEFTHHAEHGDHNESGMLVTAMRLVNAVEAVVAADPGLVYAKDLPMITGRGLMKR</sequence>
<dbReference type="KEGG" id="dpc:A6048_15495"/>
<dbReference type="GO" id="GO:0008839">
    <property type="term" value="F:4-hydroxy-tetrahydrodipicolinate reductase"/>
    <property type="evidence" value="ECO:0007669"/>
    <property type="project" value="InterPro"/>
</dbReference>
<dbReference type="InterPro" id="IPR036291">
    <property type="entry name" value="NAD(P)-bd_dom_sf"/>
</dbReference>
<dbReference type="InterPro" id="IPR000846">
    <property type="entry name" value="DapB_N"/>
</dbReference>
<dbReference type="GO" id="GO:0016301">
    <property type="term" value="F:kinase activity"/>
    <property type="evidence" value="ECO:0007669"/>
    <property type="project" value="UniProtKB-KW"/>
</dbReference>
<dbReference type="RefSeq" id="WP_107746772.1">
    <property type="nucleotide sequence ID" value="NZ_CP015453.1"/>
</dbReference>
<dbReference type="EMBL" id="CP015453">
    <property type="protein sequence ID" value="AWH96660.1"/>
    <property type="molecule type" value="Genomic_DNA"/>
</dbReference>
<feature type="domain" description="2,4-diaminopentanoate dehydrogenase C-terminal" evidence="4">
    <location>
        <begin position="145"/>
        <end position="351"/>
    </location>
</feature>
<reference evidence="5 6" key="1">
    <citation type="submission" date="2016-04" db="EMBL/GenBank/DDBJ databases">
        <title>Complete genome sequence of the haloalkaliphilic hydrocarbon-degrading bacterium Dietzia psychralcaliphila ILA-1T, isolated from a drain of a fish product-processing plant.</title>
        <authorList>
            <person name="Zhao J."/>
            <person name="Hu B."/>
            <person name="Geng S."/>
            <person name="Nie Y."/>
            <person name="Tang Y."/>
        </authorList>
    </citation>
    <scope>NUCLEOTIDE SEQUENCE [LARGE SCALE GENOMIC DNA]</scope>
    <source>
        <strain evidence="5 6">ILA-1</strain>
    </source>
</reference>
<gene>
    <name evidence="5" type="ORF">A6048_15495</name>
</gene>
<dbReference type="Pfam" id="PF19328">
    <property type="entry name" value="DAP_DH_C"/>
    <property type="match status" value="1"/>
</dbReference>
<dbReference type="InterPro" id="IPR045760">
    <property type="entry name" value="DAP_DH_C"/>
</dbReference>
<keyword evidence="6" id="KW-1185">Reference proteome</keyword>
<proteinExistence type="predicted"/>
<dbReference type="Proteomes" id="UP000244903">
    <property type="component" value="Chromosome"/>
</dbReference>